<dbReference type="RefSeq" id="WP_307247411.1">
    <property type="nucleotide sequence ID" value="NZ_JAUSQZ010000001.1"/>
</dbReference>
<proteinExistence type="predicted"/>
<dbReference type="Proteomes" id="UP001235712">
    <property type="component" value="Unassembled WGS sequence"/>
</dbReference>
<feature type="region of interest" description="Disordered" evidence="1">
    <location>
        <begin position="1"/>
        <end position="21"/>
    </location>
</feature>
<comment type="caution">
    <text evidence="2">The sequence shown here is derived from an EMBL/GenBank/DDBJ whole genome shotgun (WGS) entry which is preliminary data.</text>
</comment>
<protein>
    <submittedName>
        <fullName evidence="2">Uncharacterized protein</fullName>
    </submittedName>
</protein>
<feature type="compositionally biased region" description="Pro residues" evidence="1">
    <location>
        <begin position="8"/>
        <end position="21"/>
    </location>
</feature>
<organism evidence="2 3">
    <name type="scientific">Kineosporia succinea</name>
    <dbReference type="NCBI Taxonomy" id="84632"/>
    <lineage>
        <taxon>Bacteria</taxon>
        <taxon>Bacillati</taxon>
        <taxon>Actinomycetota</taxon>
        <taxon>Actinomycetes</taxon>
        <taxon>Kineosporiales</taxon>
        <taxon>Kineosporiaceae</taxon>
        <taxon>Kineosporia</taxon>
    </lineage>
</organism>
<dbReference type="EMBL" id="JAUSQZ010000001">
    <property type="protein sequence ID" value="MDP9829325.1"/>
    <property type="molecule type" value="Genomic_DNA"/>
</dbReference>
<accession>A0ABT9PBD1</accession>
<evidence type="ECO:0000313" key="3">
    <source>
        <dbReference type="Proteomes" id="UP001235712"/>
    </source>
</evidence>
<gene>
    <name evidence="2" type="ORF">J2S57_005074</name>
</gene>
<name>A0ABT9PBD1_9ACTN</name>
<reference evidence="2 3" key="1">
    <citation type="submission" date="2023-07" db="EMBL/GenBank/DDBJ databases">
        <title>Sequencing the genomes of 1000 actinobacteria strains.</title>
        <authorList>
            <person name="Klenk H.-P."/>
        </authorList>
    </citation>
    <scope>NUCLEOTIDE SEQUENCE [LARGE SCALE GENOMIC DNA]</scope>
    <source>
        <strain evidence="2 3">DSM 44388</strain>
    </source>
</reference>
<keyword evidence="3" id="KW-1185">Reference proteome</keyword>
<sequence>MCSGETPAVPPALPPAPPSAPAPRFAALRVPDVRTYLVGGALAMMADNIELRS</sequence>
<evidence type="ECO:0000256" key="1">
    <source>
        <dbReference type="SAM" id="MobiDB-lite"/>
    </source>
</evidence>
<evidence type="ECO:0000313" key="2">
    <source>
        <dbReference type="EMBL" id="MDP9829325.1"/>
    </source>
</evidence>